<evidence type="ECO:0000256" key="7">
    <source>
        <dbReference type="ARBA" id="ARBA00023180"/>
    </source>
</evidence>
<keyword evidence="6 10" id="KW-0378">Hydrolase</keyword>
<organism evidence="10 11">
    <name type="scientific">Crucibulum laeve</name>
    <dbReference type="NCBI Taxonomy" id="68775"/>
    <lineage>
        <taxon>Eukaryota</taxon>
        <taxon>Fungi</taxon>
        <taxon>Dikarya</taxon>
        <taxon>Basidiomycota</taxon>
        <taxon>Agaricomycotina</taxon>
        <taxon>Agaricomycetes</taxon>
        <taxon>Agaricomycetidae</taxon>
        <taxon>Agaricales</taxon>
        <taxon>Agaricineae</taxon>
        <taxon>Nidulariaceae</taxon>
        <taxon>Crucibulum</taxon>
    </lineage>
</organism>
<dbReference type="Pfam" id="PF06964">
    <property type="entry name" value="Alpha-L-AF_C"/>
    <property type="match status" value="1"/>
</dbReference>
<dbReference type="GO" id="GO:0031222">
    <property type="term" value="P:arabinan catabolic process"/>
    <property type="evidence" value="ECO:0007669"/>
    <property type="project" value="UniProtKB-UniPathway"/>
</dbReference>
<evidence type="ECO:0000256" key="5">
    <source>
        <dbReference type="ARBA" id="ARBA00022729"/>
    </source>
</evidence>
<dbReference type="EC" id="3.2.1.55" evidence="4"/>
<dbReference type="EMBL" id="ML213608">
    <property type="protein sequence ID" value="TFK37426.1"/>
    <property type="molecule type" value="Genomic_DNA"/>
</dbReference>
<evidence type="ECO:0000256" key="8">
    <source>
        <dbReference type="SAM" id="SignalP"/>
    </source>
</evidence>
<dbReference type="UniPathway" id="UPA00667"/>
<dbReference type="SMART" id="SM00813">
    <property type="entry name" value="Alpha-L-AF_C"/>
    <property type="match status" value="1"/>
</dbReference>
<feature type="domain" description="Alpha-L-arabinofuranosidase C-terminal" evidence="9">
    <location>
        <begin position="456"/>
        <end position="640"/>
    </location>
</feature>
<dbReference type="PANTHER" id="PTHR31776">
    <property type="entry name" value="ALPHA-L-ARABINOFURANOSIDASE 1"/>
    <property type="match status" value="1"/>
</dbReference>
<evidence type="ECO:0000256" key="6">
    <source>
        <dbReference type="ARBA" id="ARBA00022801"/>
    </source>
</evidence>
<evidence type="ECO:0000256" key="1">
    <source>
        <dbReference type="ARBA" id="ARBA00001462"/>
    </source>
</evidence>
<reference evidence="10 11" key="1">
    <citation type="journal article" date="2019" name="Nat. Ecol. Evol.">
        <title>Megaphylogeny resolves global patterns of mushroom evolution.</title>
        <authorList>
            <person name="Varga T."/>
            <person name="Krizsan K."/>
            <person name="Foldi C."/>
            <person name="Dima B."/>
            <person name="Sanchez-Garcia M."/>
            <person name="Sanchez-Ramirez S."/>
            <person name="Szollosi G.J."/>
            <person name="Szarkandi J.G."/>
            <person name="Papp V."/>
            <person name="Albert L."/>
            <person name="Andreopoulos W."/>
            <person name="Angelini C."/>
            <person name="Antonin V."/>
            <person name="Barry K.W."/>
            <person name="Bougher N.L."/>
            <person name="Buchanan P."/>
            <person name="Buyck B."/>
            <person name="Bense V."/>
            <person name="Catcheside P."/>
            <person name="Chovatia M."/>
            <person name="Cooper J."/>
            <person name="Damon W."/>
            <person name="Desjardin D."/>
            <person name="Finy P."/>
            <person name="Geml J."/>
            <person name="Haridas S."/>
            <person name="Hughes K."/>
            <person name="Justo A."/>
            <person name="Karasinski D."/>
            <person name="Kautmanova I."/>
            <person name="Kiss B."/>
            <person name="Kocsube S."/>
            <person name="Kotiranta H."/>
            <person name="LaButti K.M."/>
            <person name="Lechner B.E."/>
            <person name="Liimatainen K."/>
            <person name="Lipzen A."/>
            <person name="Lukacs Z."/>
            <person name="Mihaltcheva S."/>
            <person name="Morgado L.N."/>
            <person name="Niskanen T."/>
            <person name="Noordeloos M.E."/>
            <person name="Ohm R.A."/>
            <person name="Ortiz-Santana B."/>
            <person name="Ovrebo C."/>
            <person name="Racz N."/>
            <person name="Riley R."/>
            <person name="Savchenko A."/>
            <person name="Shiryaev A."/>
            <person name="Soop K."/>
            <person name="Spirin V."/>
            <person name="Szebenyi C."/>
            <person name="Tomsovsky M."/>
            <person name="Tulloss R.E."/>
            <person name="Uehling J."/>
            <person name="Grigoriev I.V."/>
            <person name="Vagvolgyi C."/>
            <person name="Papp T."/>
            <person name="Martin F.M."/>
            <person name="Miettinen O."/>
            <person name="Hibbett D.S."/>
            <person name="Nagy L.G."/>
        </authorList>
    </citation>
    <scope>NUCLEOTIDE SEQUENCE [LARGE SCALE GENOMIC DNA]</scope>
    <source>
        <strain evidence="10 11">CBS 166.37</strain>
    </source>
</reference>
<evidence type="ECO:0000259" key="9">
    <source>
        <dbReference type="SMART" id="SM00813"/>
    </source>
</evidence>
<evidence type="ECO:0000256" key="4">
    <source>
        <dbReference type="ARBA" id="ARBA00012670"/>
    </source>
</evidence>
<evidence type="ECO:0000313" key="11">
    <source>
        <dbReference type="Proteomes" id="UP000308652"/>
    </source>
</evidence>
<comment type="catalytic activity">
    <reaction evidence="1">
        <text>Hydrolysis of terminal non-reducing alpha-L-arabinofuranoside residues in alpha-L-arabinosides.</text>
        <dbReference type="EC" id="3.2.1.55"/>
    </reaction>
</comment>
<dbReference type="InterPro" id="IPR017853">
    <property type="entry name" value="GH"/>
</dbReference>
<evidence type="ECO:0000256" key="2">
    <source>
        <dbReference type="ARBA" id="ARBA00004834"/>
    </source>
</evidence>
<proteinExistence type="inferred from homology"/>
<evidence type="ECO:0000313" key="10">
    <source>
        <dbReference type="EMBL" id="TFK37426.1"/>
    </source>
</evidence>
<dbReference type="PANTHER" id="PTHR31776:SF0">
    <property type="entry name" value="ALPHA-L-ARABINOFURANOSIDASE 1"/>
    <property type="match status" value="1"/>
</dbReference>
<dbReference type="Gene3D" id="3.20.20.80">
    <property type="entry name" value="Glycosidases"/>
    <property type="match status" value="1"/>
</dbReference>
<dbReference type="OrthoDB" id="406864at2759"/>
<dbReference type="GO" id="GO:0046556">
    <property type="term" value="F:alpha-L-arabinofuranosidase activity"/>
    <property type="evidence" value="ECO:0007669"/>
    <property type="project" value="UniProtKB-EC"/>
</dbReference>
<keyword evidence="5 8" id="KW-0732">Signal</keyword>
<dbReference type="Pfam" id="PF22848">
    <property type="entry name" value="ASD1_dom"/>
    <property type="match status" value="1"/>
</dbReference>
<feature type="chain" id="PRO_5022963811" description="non-reducing end alpha-L-arabinofuranosidase" evidence="8">
    <location>
        <begin position="22"/>
        <end position="646"/>
    </location>
</feature>
<comment type="pathway">
    <text evidence="2">Glycan metabolism; L-arabinan degradation.</text>
</comment>
<dbReference type="STRING" id="68775.A0A5C3LZA4"/>
<dbReference type="GO" id="GO:0046373">
    <property type="term" value="P:L-arabinose metabolic process"/>
    <property type="evidence" value="ECO:0007669"/>
    <property type="project" value="InterPro"/>
</dbReference>
<evidence type="ECO:0000256" key="3">
    <source>
        <dbReference type="ARBA" id="ARBA00007186"/>
    </source>
</evidence>
<comment type="similarity">
    <text evidence="3">Belongs to the glycosyl hydrolase 51 family.</text>
</comment>
<keyword evidence="11" id="KW-1185">Reference proteome</keyword>
<sequence>MMIGLHLGGFALIVFLDLCRATDVTVTVSSTASHAIPTTLWGLTFEASNDVNHVRFNSGDGGLYGELLKNRAFQKVTPNTPEALDGWHSIGGAGLTVIADTTPVSPSLPNSLQVTFPSGKILPVGFGNEGYFGGIKVDTTATYSVSFFYRFPTASSFRGNAVVGMQTSTGLSLGSTTVAISGAQTTWLQVIATFRQVQAPFNNNNFFSITLDGTAAAGQTVNFAMLSLAPPLTFGNAAVRVDIGAVLTELQPGFLRFPGGKNLGNSIADRWQWNATVGALVNRPGRMGSYGYVNTDGLGLFELLTICEDLGAKPIMAVYSGLSLDGEAVPEADILPYIQQAIDQINFAIGPTTTVQGAQRATLGHSAPFALNWVEIGNEDFMSSDTYLARWQDFVTILSQKFPQLRFIASSNVNNPILAPDPTHWDVHMFQTPSWFAQNSMYYDGFQRNGTMYLEGEYAATTSNDGGSGPAPLTFPTVESALGEAAFMTGIERNSDIVFGAAYSPLLNNVGSSQQSPSLIGFDIDSVYRSTSFYVQKLFSTNRPVSYVPSTIPDPNGSVFWSVGTTANPAHLFKVVNIGNTPVNVTFVLPFTVASGTITVLTGSPTVSNSPSSPSAVVPVATTTTLAATRSWVYVAPPFSLSIMRV</sequence>
<keyword evidence="7" id="KW-0325">Glycoprotein</keyword>
<dbReference type="SUPFAM" id="SSF51445">
    <property type="entry name" value="(Trans)glycosidases"/>
    <property type="match status" value="1"/>
</dbReference>
<accession>A0A5C3LZA4</accession>
<dbReference type="InterPro" id="IPR010720">
    <property type="entry name" value="Alpha-L-AF_C"/>
</dbReference>
<feature type="signal peptide" evidence="8">
    <location>
        <begin position="1"/>
        <end position="21"/>
    </location>
</feature>
<dbReference type="InterPro" id="IPR051563">
    <property type="entry name" value="Glycosyl_Hydrolase_51"/>
</dbReference>
<dbReference type="AlphaFoldDB" id="A0A5C3LZA4"/>
<protein>
    <recommendedName>
        <fullName evidence="4">non-reducing end alpha-L-arabinofuranosidase</fullName>
        <ecNumber evidence="4">3.2.1.55</ecNumber>
    </recommendedName>
</protein>
<name>A0A5C3LZA4_9AGAR</name>
<dbReference type="InterPro" id="IPR055235">
    <property type="entry name" value="ASD1_cat"/>
</dbReference>
<dbReference type="Proteomes" id="UP000308652">
    <property type="component" value="Unassembled WGS sequence"/>
</dbReference>
<gene>
    <name evidence="10" type="ORF">BDQ12DRAFT_736278</name>
</gene>